<keyword evidence="6" id="KW-1185">Reference proteome</keyword>
<comment type="similarity">
    <text evidence="1">Belongs to the beta type-B retroviral polymerase family. HERV class-II K(HML-2) pol subfamily.</text>
</comment>
<dbReference type="InterPro" id="IPR043128">
    <property type="entry name" value="Rev_trsase/Diguanyl_cyclase"/>
</dbReference>
<feature type="domain" description="Reverse transcriptase" evidence="4">
    <location>
        <begin position="151"/>
        <end position="351"/>
    </location>
</feature>
<dbReference type="EMBL" id="JACTAM010002152">
    <property type="protein sequence ID" value="KAI2645698.1"/>
    <property type="molecule type" value="Genomic_DNA"/>
</dbReference>
<keyword evidence="3" id="KW-0812">Transmembrane</keyword>
<protein>
    <recommendedName>
        <fullName evidence="2">ribonuclease H</fullName>
        <ecNumber evidence="2">3.1.26.4</ecNumber>
    </recommendedName>
</protein>
<organism evidence="5 6">
    <name type="scientific">Labeo rohita</name>
    <name type="common">Indian major carp</name>
    <name type="synonym">Cyprinus rohita</name>
    <dbReference type="NCBI Taxonomy" id="84645"/>
    <lineage>
        <taxon>Eukaryota</taxon>
        <taxon>Metazoa</taxon>
        <taxon>Chordata</taxon>
        <taxon>Craniata</taxon>
        <taxon>Vertebrata</taxon>
        <taxon>Euteleostomi</taxon>
        <taxon>Actinopterygii</taxon>
        <taxon>Neopterygii</taxon>
        <taxon>Teleostei</taxon>
        <taxon>Ostariophysi</taxon>
        <taxon>Cypriniformes</taxon>
        <taxon>Cyprinidae</taxon>
        <taxon>Labeoninae</taxon>
        <taxon>Labeonini</taxon>
        <taxon>Labeo</taxon>
    </lineage>
</organism>
<dbReference type="InterPro" id="IPR043502">
    <property type="entry name" value="DNA/RNA_pol_sf"/>
</dbReference>
<accession>A0ABQ8L4P5</accession>
<dbReference type="PANTHER" id="PTHR37984">
    <property type="entry name" value="PROTEIN CBG26694"/>
    <property type="match status" value="1"/>
</dbReference>
<dbReference type="InterPro" id="IPR050951">
    <property type="entry name" value="Retrovirus_Pol_polyprotein"/>
</dbReference>
<dbReference type="Proteomes" id="UP000830375">
    <property type="component" value="Unassembled WGS sequence"/>
</dbReference>
<dbReference type="SUPFAM" id="SSF56672">
    <property type="entry name" value="DNA/RNA polymerases"/>
    <property type="match status" value="1"/>
</dbReference>
<dbReference type="Gene3D" id="3.30.70.270">
    <property type="match status" value="1"/>
</dbReference>
<dbReference type="Gene3D" id="3.10.10.10">
    <property type="entry name" value="HIV Type 1 Reverse Transcriptase, subunit A, domain 1"/>
    <property type="match status" value="1"/>
</dbReference>
<proteinExistence type="inferred from homology"/>
<evidence type="ECO:0000313" key="5">
    <source>
        <dbReference type="EMBL" id="KAI2645698.1"/>
    </source>
</evidence>
<reference evidence="5 6" key="1">
    <citation type="submission" date="2022-01" db="EMBL/GenBank/DDBJ databases">
        <title>A high-quality chromosome-level genome assembly of rohu carp, Labeo rohita.</title>
        <authorList>
            <person name="Arick M.A. II"/>
            <person name="Hsu C.-Y."/>
            <person name="Magbanua Z."/>
            <person name="Pechanova O."/>
            <person name="Grover C."/>
            <person name="Miller E."/>
            <person name="Thrash A."/>
            <person name="Ezzel L."/>
            <person name="Alam S."/>
            <person name="Benzie J."/>
            <person name="Hamilton M."/>
            <person name="Karsi A."/>
            <person name="Lawrence M.L."/>
            <person name="Peterson D.G."/>
        </authorList>
    </citation>
    <scope>NUCLEOTIDE SEQUENCE [LARGE SCALE GENOMIC DNA]</scope>
    <source>
        <strain evidence="6">BAU-BD-2019</strain>
        <tissue evidence="5">Blood</tissue>
    </source>
</reference>
<evidence type="ECO:0000256" key="1">
    <source>
        <dbReference type="ARBA" id="ARBA00010879"/>
    </source>
</evidence>
<evidence type="ECO:0000256" key="2">
    <source>
        <dbReference type="ARBA" id="ARBA00012180"/>
    </source>
</evidence>
<evidence type="ECO:0000313" key="6">
    <source>
        <dbReference type="Proteomes" id="UP000830375"/>
    </source>
</evidence>
<dbReference type="Pfam" id="PF00078">
    <property type="entry name" value="RVT_1"/>
    <property type="match status" value="1"/>
</dbReference>
<dbReference type="InterPro" id="IPR000477">
    <property type="entry name" value="RT_dom"/>
</dbReference>
<comment type="caution">
    <text evidence="5">The sequence shown here is derived from an EMBL/GenBank/DDBJ whole genome shotgun (WGS) entry which is preliminary data.</text>
</comment>
<keyword evidence="3" id="KW-1133">Transmembrane helix</keyword>
<feature type="transmembrane region" description="Helical" evidence="3">
    <location>
        <begin position="351"/>
        <end position="373"/>
    </location>
</feature>
<keyword evidence="3" id="KW-0472">Membrane</keyword>
<name>A0ABQ8L4P5_LABRO</name>
<dbReference type="EC" id="3.1.26.4" evidence="2"/>
<dbReference type="PANTHER" id="PTHR37984:SF13">
    <property type="entry name" value="RIBONUCLEASE H"/>
    <property type="match status" value="1"/>
</dbReference>
<evidence type="ECO:0000259" key="4">
    <source>
        <dbReference type="PROSITE" id="PS50878"/>
    </source>
</evidence>
<sequence length="374" mass="41950">MEAAVKNAQDLRNNYASAACHKMCSKADSRASYDEGMQASNASKSCFRCKGTNHTARKSGKSTKIKQTGIKLETYTGQPIEVRGTSQVTVEYQEQKKTLPVAVMAGNGPNLLLGRGWLAELKLSWIKHDRQVLQIQTEDELLRQMLVKHSDVFKEELGTLKGVQAKIHVSPEAVPRFFRPRSVRYAMRTKVDEELNRLQKEHVIRPLTVTRAASLEQYPIPRLEDLCSTLSGGKKFSKLDLSHAYQQVVVDEESQKFLTINTQRGLFTYQLLPFGVASAPAIFQRIMERLVQGIPKVAVYLDDILITGVDTADHLENLGAVLKRLEDAGLRLKREKCVFLQGDVEYLGHRVTLIITESLIIGYVIGISAVLLIW</sequence>
<evidence type="ECO:0000256" key="3">
    <source>
        <dbReference type="SAM" id="Phobius"/>
    </source>
</evidence>
<dbReference type="CDD" id="cd01647">
    <property type="entry name" value="RT_LTR"/>
    <property type="match status" value="1"/>
</dbReference>
<dbReference type="PROSITE" id="PS50878">
    <property type="entry name" value="RT_POL"/>
    <property type="match status" value="1"/>
</dbReference>
<gene>
    <name evidence="5" type="ORF">H4Q32_028452</name>
</gene>